<protein>
    <submittedName>
        <fullName evidence="1">Uncharacterized protein</fullName>
    </submittedName>
</protein>
<gene>
    <name evidence="1" type="ORF">RRF57_000571</name>
</gene>
<evidence type="ECO:0000313" key="1">
    <source>
        <dbReference type="EMBL" id="KAK5624855.1"/>
    </source>
</evidence>
<organism evidence="1 2">
    <name type="scientific">Xylaria bambusicola</name>
    <dbReference type="NCBI Taxonomy" id="326684"/>
    <lineage>
        <taxon>Eukaryota</taxon>
        <taxon>Fungi</taxon>
        <taxon>Dikarya</taxon>
        <taxon>Ascomycota</taxon>
        <taxon>Pezizomycotina</taxon>
        <taxon>Sordariomycetes</taxon>
        <taxon>Xylariomycetidae</taxon>
        <taxon>Xylariales</taxon>
        <taxon>Xylariaceae</taxon>
        <taxon>Xylaria</taxon>
    </lineage>
</organism>
<name>A0AAN7U3S6_9PEZI</name>
<reference evidence="1 2" key="1">
    <citation type="submission" date="2023-10" db="EMBL/GenBank/DDBJ databases">
        <title>Draft genome sequence of Xylaria bambusicola isolate GMP-LS, the root and basal stem rot pathogen of sugarcane in Indonesia.</title>
        <authorList>
            <person name="Selvaraj P."/>
            <person name="Muralishankar V."/>
            <person name="Muruganantham S."/>
            <person name="Sp S."/>
            <person name="Haryani S."/>
            <person name="Lau K.J.X."/>
            <person name="Naqvi N.I."/>
        </authorList>
    </citation>
    <scope>NUCLEOTIDE SEQUENCE [LARGE SCALE GENOMIC DNA]</scope>
    <source>
        <strain evidence="1">GMP-LS</strain>
    </source>
</reference>
<keyword evidence="2" id="KW-1185">Reference proteome</keyword>
<dbReference type="EMBL" id="JAWHQM010000002">
    <property type="protein sequence ID" value="KAK5624855.1"/>
    <property type="molecule type" value="Genomic_DNA"/>
</dbReference>
<dbReference type="Proteomes" id="UP001305414">
    <property type="component" value="Unassembled WGS sequence"/>
</dbReference>
<evidence type="ECO:0000313" key="2">
    <source>
        <dbReference type="Proteomes" id="UP001305414"/>
    </source>
</evidence>
<proteinExistence type="predicted"/>
<sequence>MSTAMAIIIVTAVATRTSKEISKLIVARTCRNTAPTPSSPYNSEKTDHLLYVKIPKIYPVPRRLSSRPRLTITHIPTVDTTKMTAKVILDTITMNLTIVTPTNFRG</sequence>
<dbReference type="AlphaFoldDB" id="A0AAN7U3S6"/>
<accession>A0AAN7U3S6</accession>
<comment type="caution">
    <text evidence="1">The sequence shown here is derived from an EMBL/GenBank/DDBJ whole genome shotgun (WGS) entry which is preliminary data.</text>
</comment>